<dbReference type="RefSeq" id="XP_005827316.1">
    <property type="nucleotide sequence ID" value="XM_005827259.1"/>
</dbReference>
<dbReference type="Pfam" id="PF13229">
    <property type="entry name" value="Beta_helix"/>
    <property type="match status" value="1"/>
</dbReference>
<dbReference type="KEGG" id="gtt:GUITHDRAFT_142831"/>
<evidence type="ECO:0000313" key="5">
    <source>
        <dbReference type="EnsemblProtists" id="EKX40336"/>
    </source>
</evidence>
<accession>L1IVT4</accession>
<dbReference type="SUPFAM" id="SSF51126">
    <property type="entry name" value="Pectin lyase-like"/>
    <property type="match status" value="1"/>
</dbReference>
<evidence type="ECO:0000313" key="6">
    <source>
        <dbReference type="Proteomes" id="UP000011087"/>
    </source>
</evidence>
<name>L1IVT4_GUITC</name>
<dbReference type="PaxDb" id="55529-EKX40336"/>
<proteinExistence type="predicted"/>
<evidence type="ECO:0000313" key="4">
    <source>
        <dbReference type="EMBL" id="EKX40336.1"/>
    </source>
</evidence>
<evidence type="ECO:0000256" key="1">
    <source>
        <dbReference type="SAM" id="MobiDB-lite"/>
    </source>
</evidence>
<evidence type="ECO:0000259" key="3">
    <source>
        <dbReference type="Pfam" id="PF13229"/>
    </source>
</evidence>
<feature type="signal peptide" evidence="2">
    <location>
        <begin position="1"/>
        <end position="17"/>
    </location>
</feature>
<reference evidence="4 6" key="1">
    <citation type="journal article" date="2012" name="Nature">
        <title>Algal genomes reveal evolutionary mosaicism and the fate of nucleomorphs.</title>
        <authorList>
            <consortium name="DOE Joint Genome Institute"/>
            <person name="Curtis B.A."/>
            <person name="Tanifuji G."/>
            <person name="Burki F."/>
            <person name="Gruber A."/>
            <person name="Irimia M."/>
            <person name="Maruyama S."/>
            <person name="Arias M.C."/>
            <person name="Ball S.G."/>
            <person name="Gile G.H."/>
            <person name="Hirakawa Y."/>
            <person name="Hopkins J.F."/>
            <person name="Kuo A."/>
            <person name="Rensing S.A."/>
            <person name="Schmutz J."/>
            <person name="Symeonidi A."/>
            <person name="Elias M."/>
            <person name="Eveleigh R.J."/>
            <person name="Herman E.K."/>
            <person name="Klute M.J."/>
            <person name="Nakayama T."/>
            <person name="Obornik M."/>
            <person name="Reyes-Prieto A."/>
            <person name="Armbrust E.V."/>
            <person name="Aves S.J."/>
            <person name="Beiko R.G."/>
            <person name="Coutinho P."/>
            <person name="Dacks J.B."/>
            <person name="Durnford D.G."/>
            <person name="Fast N.M."/>
            <person name="Green B.R."/>
            <person name="Grisdale C.J."/>
            <person name="Hempel F."/>
            <person name="Henrissat B."/>
            <person name="Hoppner M.P."/>
            <person name="Ishida K."/>
            <person name="Kim E."/>
            <person name="Koreny L."/>
            <person name="Kroth P.G."/>
            <person name="Liu Y."/>
            <person name="Malik S.B."/>
            <person name="Maier U.G."/>
            <person name="McRose D."/>
            <person name="Mock T."/>
            <person name="Neilson J.A."/>
            <person name="Onodera N.T."/>
            <person name="Poole A.M."/>
            <person name="Pritham E.J."/>
            <person name="Richards T.A."/>
            <person name="Rocap G."/>
            <person name="Roy S.W."/>
            <person name="Sarai C."/>
            <person name="Schaack S."/>
            <person name="Shirato S."/>
            <person name="Slamovits C.H."/>
            <person name="Spencer D.F."/>
            <person name="Suzuki S."/>
            <person name="Worden A.Z."/>
            <person name="Zauner S."/>
            <person name="Barry K."/>
            <person name="Bell C."/>
            <person name="Bharti A.K."/>
            <person name="Crow J.A."/>
            <person name="Grimwood J."/>
            <person name="Kramer R."/>
            <person name="Lindquist E."/>
            <person name="Lucas S."/>
            <person name="Salamov A."/>
            <person name="McFadden G.I."/>
            <person name="Lane C.E."/>
            <person name="Keeling P.J."/>
            <person name="Gray M.W."/>
            <person name="Grigoriev I.V."/>
            <person name="Archibald J.M."/>
        </authorList>
    </citation>
    <scope>NUCLEOTIDE SEQUENCE</scope>
    <source>
        <strain evidence="4 6">CCMP2712</strain>
    </source>
</reference>
<dbReference type="InterPro" id="IPR011050">
    <property type="entry name" value="Pectin_lyase_fold/virulence"/>
</dbReference>
<feature type="region of interest" description="Disordered" evidence="1">
    <location>
        <begin position="570"/>
        <end position="593"/>
    </location>
</feature>
<dbReference type="Proteomes" id="UP000011087">
    <property type="component" value="Unassembled WGS sequence"/>
</dbReference>
<dbReference type="InterPro" id="IPR039448">
    <property type="entry name" value="Beta_helix"/>
</dbReference>
<keyword evidence="2" id="KW-0732">Signal</keyword>
<protein>
    <recommendedName>
        <fullName evidence="3">Right handed beta helix domain-containing protein</fullName>
    </recommendedName>
</protein>
<dbReference type="EMBL" id="JH993032">
    <property type="protein sequence ID" value="EKX40336.1"/>
    <property type="molecule type" value="Genomic_DNA"/>
</dbReference>
<keyword evidence="6" id="KW-1185">Reference proteome</keyword>
<organism evidence="4">
    <name type="scientific">Guillardia theta (strain CCMP2712)</name>
    <name type="common">Cryptophyte</name>
    <dbReference type="NCBI Taxonomy" id="905079"/>
    <lineage>
        <taxon>Eukaryota</taxon>
        <taxon>Cryptophyceae</taxon>
        <taxon>Pyrenomonadales</taxon>
        <taxon>Geminigeraceae</taxon>
        <taxon>Guillardia</taxon>
    </lineage>
</organism>
<dbReference type="HOGENOM" id="CLU_445836_0_0_1"/>
<reference evidence="6" key="2">
    <citation type="submission" date="2012-11" db="EMBL/GenBank/DDBJ databases">
        <authorList>
            <person name="Kuo A."/>
            <person name="Curtis B.A."/>
            <person name="Tanifuji G."/>
            <person name="Burki F."/>
            <person name="Gruber A."/>
            <person name="Irimia M."/>
            <person name="Maruyama S."/>
            <person name="Arias M.C."/>
            <person name="Ball S.G."/>
            <person name="Gile G.H."/>
            <person name="Hirakawa Y."/>
            <person name="Hopkins J.F."/>
            <person name="Rensing S.A."/>
            <person name="Schmutz J."/>
            <person name="Symeonidi A."/>
            <person name="Elias M."/>
            <person name="Eveleigh R.J."/>
            <person name="Herman E.K."/>
            <person name="Klute M.J."/>
            <person name="Nakayama T."/>
            <person name="Obornik M."/>
            <person name="Reyes-Prieto A."/>
            <person name="Armbrust E.V."/>
            <person name="Aves S.J."/>
            <person name="Beiko R.G."/>
            <person name="Coutinho P."/>
            <person name="Dacks J.B."/>
            <person name="Durnford D.G."/>
            <person name="Fast N.M."/>
            <person name="Green B.R."/>
            <person name="Grisdale C."/>
            <person name="Hempe F."/>
            <person name="Henrissat B."/>
            <person name="Hoppner M.P."/>
            <person name="Ishida K.-I."/>
            <person name="Kim E."/>
            <person name="Koreny L."/>
            <person name="Kroth P.G."/>
            <person name="Liu Y."/>
            <person name="Malik S.-B."/>
            <person name="Maier U.G."/>
            <person name="McRose D."/>
            <person name="Mock T."/>
            <person name="Neilson J.A."/>
            <person name="Onodera N.T."/>
            <person name="Poole A.M."/>
            <person name="Pritham E.J."/>
            <person name="Richards T.A."/>
            <person name="Rocap G."/>
            <person name="Roy S.W."/>
            <person name="Sarai C."/>
            <person name="Schaack S."/>
            <person name="Shirato S."/>
            <person name="Slamovits C.H."/>
            <person name="Spencer D.F."/>
            <person name="Suzuki S."/>
            <person name="Worden A.Z."/>
            <person name="Zauner S."/>
            <person name="Barry K."/>
            <person name="Bell C."/>
            <person name="Bharti A.K."/>
            <person name="Crow J.A."/>
            <person name="Grimwood J."/>
            <person name="Kramer R."/>
            <person name="Lindquist E."/>
            <person name="Lucas S."/>
            <person name="Salamov A."/>
            <person name="McFadden G.I."/>
            <person name="Lane C.E."/>
            <person name="Keeling P.J."/>
            <person name="Gray M.W."/>
            <person name="Grigoriev I.V."/>
            <person name="Archibald J.M."/>
        </authorList>
    </citation>
    <scope>NUCLEOTIDE SEQUENCE</scope>
    <source>
        <strain evidence="6">CCMP2712</strain>
    </source>
</reference>
<feature type="compositionally biased region" description="Acidic residues" evidence="1">
    <location>
        <begin position="577"/>
        <end position="588"/>
    </location>
</feature>
<reference evidence="5" key="3">
    <citation type="submission" date="2016-03" db="UniProtKB">
        <authorList>
            <consortium name="EnsemblProtists"/>
        </authorList>
    </citation>
    <scope>IDENTIFICATION</scope>
</reference>
<sequence>MKLTTAMLACMFTMLDSHLGSYSLVPRFSLCARLPCTLNLRGGSSPAVSSHELFHGATLIDTNDTSFPDKISSLEYGSYGNFVFKQGRHIMREKVSAYWGVKLCMTSESSSSSVEERPEIWGNFSFYQQTSGEVRRMRIGLHSYTQCDECVEIMGGPWLFFETDVRCIGGVAVRTVLRSKSLFRDCSLGGMNSQYMRASEGLRCLMESSVQVERSRIEMCGILVGQGLSVRDTARVQMLSCQFYHNSVAISAEGSGRLLLSGCKFVGSRFASLHCACSTKNVIWIVEDCVIHGNVGTVWLNERRPTHMEWRNVSIRIARHMKEVGFPDRPGGLEDYNAHPKVHANLLRRKCPTCQWNNEILDAERIDTAYRHWEKCMMSETNNVYNASQALAALEALEDSAVANESNSDGSSLWDDLEECYVGGDAYFKRVPSPFDFSICGEQVHVRPVCSKPYEMNYPPEHEAAVEAKLKETTQGDWVSLTSEDANRRLMAYRDLNSPRQVGAPHGNFYFSKAEELYGPEPYPIPTSFPNNTILGNLTLALDPIKSNYSNLNEWINALSKLQLHGDANRSTFSSDSVDDIPDYEPDSETSSSERITEFKDALCLSKHVKLDI</sequence>
<gene>
    <name evidence="4" type="ORF">GUITHDRAFT_142831</name>
</gene>
<dbReference type="GeneID" id="17297145"/>
<feature type="domain" description="Right handed beta helix" evidence="3">
    <location>
        <begin position="171"/>
        <end position="281"/>
    </location>
</feature>
<dbReference type="EnsemblProtists" id="EKX40336">
    <property type="protein sequence ID" value="EKX40336"/>
    <property type="gene ID" value="GUITHDRAFT_142831"/>
</dbReference>
<evidence type="ECO:0000256" key="2">
    <source>
        <dbReference type="SAM" id="SignalP"/>
    </source>
</evidence>
<dbReference type="AlphaFoldDB" id="L1IVT4"/>
<feature type="chain" id="PRO_5008770556" description="Right handed beta helix domain-containing protein" evidence="2">
    <location>
        <begin position="18"/>
        <end position="613"/>
    </location>
</feature>